<evidence type="ECO:0000256" key="1">
    <source>
        <dbReference type="ARBA" id="ARBA00001823"/>
    </source>
</evidence>
<feature type="domain" description="APS kinase" evidence="8">
    <location>
        <begin position="27"/>
        <end position="175"/>
    </location>
</feature>
<dbReference type="PANTHER" id="PTHR42700">
    <property type="entry name" value="SULFATE ADENYLYLTRANSFERASE"/>
    <property type="match status" value="1"/>
</dbReference>
<dbReference type="GO" id="GO:0005524">
    <property type="term" value="F:ATP binding"/>
    <property type="evidence" value="ECO:0007669"/>
    <property type="project" value="UniProtKB-UniRule"/>
</dbReference>
<evidence type="ECO:0000259" key="8">
    <source>
        <dbReference type="Pfam" id="PF01583"/>
    </source>
</evidence>
<dbReference type="InterPro" id="IPR002891">
    <property type="entry name" value="APS"/>
</dbReference>
<dbReference type="GO" id="GO:0004781">
    <property type="term" value="F:sulfate adenylyltransferase (ATP) activity"/>
    <property type="evidence" value="ECO:0007669"/>
    <property type="project" value="TreeGrafter"/>
</dbReference>
<reference evidence="9 10" key="1">
    <citation type="submission" date="2015-11" db="EMBL/GenBank/DDBJ databases">
        <title>Genome Sequence of Bacillus simplex strain VanAntwerpen2.</title>
        <authorList>
            <person name="Couger M.B."/>
        </authorList>
    </citation>
    <scope>NUCLEOTIDE SEQUENCE [LARGE SCALE GENOMIC DNA]</scope>
    <source>
        <strain evidence="9 10">VanAntwerpen02</strain>
    </source>
</reference>
<protein>
    <recommendedName>
        <fullName evidence="6 7">Adenylyl-sulfate kinase</fullName>
        <ecNumber evidence="6 7">2.7.1.25</ecNumber>
    </recommendedName>
    <alternativeName>
        <fullName evidence="6">APS kinase</fullName>
    </alternativeName>
    <alternativeName>
        <fullName evidence="6">ATP adenosine-5'-phosphosulfate 3'-phosphotransferase</fullName>
    </alternativeName>
    <alternativeName>
        <fullName evidence="6">Adenosine-5'-phosphosulfate kinase</fullName>
    </alternativeName>
</protein>
<comment type="caution">
    <text evidence="9">The sequence shown here is derived from an EMBL/GenBank/DDBJ whole genome shotgun (WGS) entry which is preliminary data.</text>
</comment>
<dbReference type="InterPro" id="IPR050512">
    <property type="entry name" value="Sulf_AdTrans/APS_kinase"/>
</dbReference>
<gene>
    <name evidence="6" type="primary">cysC</name>
    <name evidence="9" type="ORF">AS888_11885</name>
</gene>
<dbReference type="AlphaFoldDB" id="A0A120GR87"/>
<dbReference type="FunFam" id="3.40.50.300:FF:000212">
    <property type="entry name" value="Adenylyl-sulfate kinase"/>
    <property type="match status" value="1"/>
</dbReference>
<keyword evidence="6" id="KW-0597">Phosphoprotein</keyword>
<evidence type="ECO:0000313" key="10">
    <source>
        <dbReference type="Proteomes" id="UP000064189"/>
    </source>
</evidence>
<comment type="pathway">
    <text evidence="6 7">Sulfur metabolism; hydrogen sulfide biosynthesis; sulfite from sulfate: step 2/3.</text>
</comment>
<evidence type="ECO:0000313" key="9">
    <source>
        <dbReference type="EMBL" id="KWW22530.1"/>
    </source>
</evidence>
<feature type="binding site" evidence="6">
    <location>
        <begin position="34"/>
        <end position="41"/>
    </location>
    <ligand>
        <name>ATP</name>
        <dbReference type="ChEBI" id="CHEBI:30616"/>
    </ligand>
</feature>
<proteinExistence type="inferred from homology"/>
<evidence type="ECO:0000256" key="5">
    <source>
        <dbReference type="ARBA" id="ARBA00022840"/>
    </source>
</evidence>
<sequence>MSQHENIHKHVFSITKQHRQALHGHKSYILWFTGLSGSGKSTIANMVEARLHAKGISTYILDGDNLRNGLNEDLGFSANDRKENIRRIGEMSKIFVDSGIVVLATFISPYANDRKDVRKKVKTDEFIEIYVKCPIEACEERDPKGLYKKARIGEITQFTGVSAPYEEPENPEIIIETSQNTIEECVQQIIDYLIDAGM</sequence>
<dbReference type="RefSeq" id="WP_061140280.1">
    <property type="nucleotide sequence ID" value="NZ_LNNH01000003.1"/>
</dbReference>
<evidence type="ECO:0000256" key="7">
    <source>
        <dbReference type="RuleBase" id="RU004347"/>
    </source>
</evidence>
<keyword evidence="5 6" id="KW-0067">ATP-binding</keyword>
<name>A0A120GR87_9BACI</name>
<dbReference type="Pfam" id="PF01583">
    <property type="entry name" value="APS_kinase"/>
    <property type="match status" value="1"/>
</dbReference>
<dbReference type="GO" id="GO:0019379">
    <property type="term" value="P:sulfate assimilation, phosphoadenylyl sulfate reduction by phosphoadenylyl-sulfate reductase (thioredoxin)"/>
    <property type="evidence" value="ECO:0007669"/>
    <property type="project" value="TreeGrafter"/>
</dbReference>
<dbReference type="HAMAP" id="MF_00065">
    <property type="entry name" value="Adenylyl_sulf_kinase"/>
    <property type="match status" value="1"/>
</dbReference>
<keyword evidence="4 6" id="KW-0418">Kinase</keyword>
<dbReference type="NCBIfam" id="TIGR00455">
    <property type="entry name" value="apsK"/>
    <property type="match status" value="1"/>
</dbReference>
<evidence type="ECO:0000256" key="4">
    <source>
        <dbReference type="ARBA" id="ARBA00022777"/>
    </source>
</evidence>
<evidence type="ECO:0000256" key="6">
    <source>
        <dbReference type="HAMAP-Rule" id="MF_00065"/>
    </source>
</evidence>
<feature type="active site" description="Phosphoserine intermediate" evidence="6">
    <location>
        <position position="108"/>
    </location>
</feature>
<dbReference type="SUPFAM" id="SSF52540">
    <property type="entry name" value="P-loop containing nucleoside triphosphate hydrolases"/>
    <property type="match status" value="1"/>
</dbReference>
<evidence type="ECO:0000256" key="2">
    <source>
        <dbReference type="ARBA" id="ARBA00022679"/>
    </source>
</evidence>
<comment type="function">
    <text evidence="6 7">Catalyzes the synthesis of activated sulfate.</text>
</comment>
<dbReference type="GO" id="GO:0010134">
    <property type="term" value="P:sulfate assimilation via adenylyl sulfate reduction"/>
    <property type="evidence" value="ECO:0007669"/>
    <property type="project" value="TreeGrafter"/>
</dbReference>
<dbReference type="NCBIfam" id="NF003013">
    <property type="entry name" value="PRK03846.1"/>
    <property type="match status" value="1"/>
</dbReference>
<dbReference type="EMBL" id="LNNH01000003">
    <property type="protein sequence ID" value="KWW22530.1"/>
    <property type="molecule type" value="Genomic_DNA"/>
</dbReference>
<dbReference type="InterPro" id="IPR059117">
    <property type="entry name" value="APS_kinase_dom"/>
</dbReference>
<dbReference type="CDD" id="cd02027">
    <property type="entry name" value="APSK"/>
    <property type="match status" value="1"/>
</dbReference>
<dbReference type="Proteomes" id="UP000064189">
    <property type="component" value="Unassembled WGS sequence"/>
</dbReference>
<dbReference type="PANTHER" id="PTHR42700:SF1">
    <property type="entry name" value="SULFATE ADENYLYLTRANSFERASE"/>
    <property type="match status" value="1"/>
</dbReference>
<dbReference type="UniPathway" id="UPA00140">
    <property type="reaction ID" value="UER00205"/>
</dbReference>
<dbReference type="InterPro" id="IPR027417">
    <property type="entry name" value="P-loop_NTPase"/>
</dbReference>
<comment type="similarity">
    <text evidence="6 7">Belongs to the APS kinase family.</text>
</comment>
<dbReference type="EC" id="2.7.1.25" evidence="6 7"/>
<dbReference type="GO" id="GO:0004020">
    <property type="term" value="F:adenylylsulfate kinase activity"/>
    <property type="evidence" value="ECO:0007669"/>
    <property type="project" value="UniProtKB-UniRule"/>
</dbReference>
<comment type="catalytic activity">
    <reaction evidence="1 6 7">
        <text>adenosine 5'-phosphosulfate + ATP = 3'-phosphoadenylyl sulfate + ADP + H(+)</text>
        <dbReference type="Rhea" id="RHEA:24152"/>
        <dbReference type="ChEBI" id="CHEBI:15378"/>
        <dbReference type="ChEBI" id="CHEBI:30616"/>
        <dbReference type="ChEBI" id="CHEBI:58243"/>
        <dbReference type="ChEBI" id="CHEBI:58339"/>
        <dbReference type="ChEBI" id="CHEBI:456216"/>
        <dbReference type="EC" id="2.7.1.25"/>
    </reaction>
</comment>
<accession>A0A120GR87</accession>
<keyword evidence="10" id="KW-1185">Reference proteome</keyword>
<keyword evidence="3 6" id="KW-0547">Nucleotide-binding</keyword>
<dbReference type="GO" id="GO:0070814">
    <property type="term" value="P:hydrogen sulfide biosynthetic process"/>
    <property type="evidence" value="ECO:0007669"/>
    <property type="project" value="UniProtKB-UniRule"/>
</dbReference>
<dbReference type="GO" id="GO:0005737">
    <property type="term" value="C:cytoplasm"/>
    <property type="evidence" value="ECO:0007669"/>
    <property type="project" value="TreeGrafter"/>
</dbReference>
<organism evidence="9 10">
    <name type="scientific">Peribacillus simplex</name>
    <dbReference type="NCBI Taxonomy" id="1478"/>
    <lineage>
        <taxon>Bacteria</taxon>
        <taxon>Bacillati</taxon>
        <taxon>Bacillota</taxon>
        <taxon>Bacilli</taxon>
        <taxon>Bacillales</taxon>
        <taxon>Bacillaceae</taxon>
        <taxon>Peribacillus</taxon>
    </lineage>
</organism>
<evidence type="ECO:0000256" key="3">
    <source>
        <dbReference type="ARBA" id="ARBA00022741"/>
    </source>
</evidence>
<keyword evidence="2 6" id="KW-0808">Transferase</keyword>
<dbReference type="Gene3D" id="3.40.50.300">
    <property type="entry name" value="P-loop containing nucleotide triphosphate hydrolases"/>
    <property type="match status" value="1"/>
</dbReference>